<evidence type="ECO:0000313" key="2">
    <source>
        <dbReference type="Proteomes" id="UP001163152"/>
    </source>
</evidence>
<evidence type="ECO:0000313" key="1">
    <source>
        <dbReference type="EMBL" id="WAL61496.1"/>
    </source>
</evidence>
<dbReference type="KEGG" id="tsin:OXH18_05770"/>
<gene>
    <name evidence="1" type="ORF">OXH18_05770</name>
</gene>
<accession>A0A9E8ZMZ9</accession>
<sequence length="228" mass="26077">MQEILQVIQKAKTIFRLKLEQVEQSGGLTLEQYVRYLSMQYHLTRNVQRHFFTIAGHPLLAHKGKLREFLVAFGLEEEMHYKIACKDLENLGYDVLPVPLDVKLWWTYFDSVIHSRPLVRLGATCILENLGAGGGDVVKRLMSNAPFINERTSRFVQIHLHEELPHGDWIVQTLKDVPLDVANIRDLREGAETGAILYLRMVNWALGTDYLTNCILEEPTNALPSQVA</sequence>
<dbReference type="Proteomes" id="UP001163152">
    <property type="component" value="Chromosome"/>
</dbReference>
<protein>
    <recommendedName>
        <fullName evidence="3">Iron-containing redox enzyme family protein</fullName>
    </recommendedName>
</protein>
<organism evidence="1 2">
    <name type="scientific">Thermocoleostomius sinensis A174</name>
    <dbReference type="NCBI Taxonomy" id="2016057"/>
    <lineage>
        <taxon>Bacteria</taxon>
        <taxon>Bacillati</taxon>
        <taxon>Cyanobacteriota</taxon>
        <taxon>Cyanophyceae</taxon>
        <taxon>Oculatellales</taxon>
        <taxon>Oculatellaceae</taxon>
        <taxon>Thermocoleostomius</taxon>
    </lineage>
</organism>
<dbReference type="SUPFAM" id="SSF48613">
    <property type="entry name" value="Heme oxygenase-like"/>
    <property type="match status" value="1"/>
</dbReference>
<dbReference type="InterPro" id="IPR016084">
    <property type="entry name" value="Haem_Oase-like_multi-hlx"/>
</dbReference>
<keyword evidence="2" id="KW-1185">Reference proteome</keyword>
<dbReference type="AlphaFoldDB" id="A0A9E8ZMZ9"/>
<name>A0A9E8ZMZ9_9CYAN</name>
<dbReference type="RefSeq" id="WP_268611479.1">
    <property type="nucleotide sequence ID" value="NZ_CP113797.1"/>
</dbReference>
<dbReference type="Gene3D" id="1.20.910.10">
    <property type="entry name" value="Heme oxygenase-like"/>
    <property type="match status" value="1"/>
</dbReference>
<reference evidence="1" key="1">
    <citation type="submission" date="2022-12" db="EMBL/GenBank/DDBJ databases">
        <title>Polyphasic identification of a Novel Hot-Spring Cyanobacterium Ocullathermofonsia sinensis gen nov. sp. nov. and Genomic Insights on its Adaptations to the Thermal Habitat.</title>
        <authorList>
            <person name="Daroch M."/>
            <person name="Tang J."/>
            <person name="Jiang Y."/>
        </authorList>
    </citation>
    <scope>NUCLEOTIDE SEQUENCE</scope>
    <source>
        <strain evidence="1">PKUAC-SCTA174</strain>
    </source>
</reference>
<evidence type="ECO:0008006" key="3">
    <source>
        <dbReference type="Google" id="ProtNLM"/>
    </source>
</evidence>
<dbReference type="EMBL" id="CP113797">
    <property type="protein sequence ID" value="WAL61496.1"/>
    <property type="molecule type" value="Genomic_DNA"/>
</dbReference>
<proteinExistence type="predicted"/>